<dbReference type="InterPro" id="IPR045122">
    <property type="entry name" value="Csc1-like"/>
</dbReference>
<dbReference type="Proteomes" id="UP000009168">
    <property type="component" value="Unassembled WGS sequence"/>
</dbReference>
<feature type="transmembrane region" description="Helical" evidence="2">
    <location>
        <begin position="289"/>
        <end position="309"/>
    </location>
</feature>
<feature type="transmembrane region" description="Helical" evidence="2">
    <location>
        <begin position="508"/>
        <end position="530"/>
    </location>
</feature>
<feature type="compositionally biased region" description="Basic and acidic residues" evidence="1">
    <location>
        <begin position="134"/>
        <end position="145"/>
    </location>
</feature>
<dbReference type="GO" id="GO:0005227">
    <property type="term" value="F:calcium-activated cation channel activity"/>
    <property type="evidence" value="ECO:0007669"/>
    <property type="project" value="InterPro"/>
</dbReference>
<keyword evidence="4" id="KW-1185">Reference proteome</keyword>
<accession>Q22TH2</accession>
<feature type="transmembrane region" description="Helical" evidence="2">
    <location>
        <begin position="651"/>
        <end position="669"/>
    </location>
</feature>
<evidence type="ECO:0000313" key="4">
    <source>
        <dbReference type="Proteomes" id="UP000009168"/>
    </source>
</evidence>
<dbReference type="GO" id="GO:0005886">
    <property type="term" value="C:plasma membrane"/>
    <property type="evidence" value="ECO:0007669"/>
    <property type="project" value="TreeGrafter"/>
</dbReference>
<feature type="transmembrane region" description="Helical" evidence="2">
    <location>
        <begin position="408"/>
        <end position="433"/>
    </location>
</feature>
<evidence type="ECO:0000256" key="1">
    <source>
        <dbReference type="SAM" id="MobiDB-lite"/>
    </source>
</evidence>
<protein>
    <submittedName>
        <fullName evidence="3">Transmembrane protein, putative</fullName>
    </submittedName>
</protein>
<reference evidence="4" key="1">
    <citation type="journal article" date="2006" name="PLoS Biol.">
        <title>Macronuclear genome sequence of the ciliate Tetrahymena thermophila, a model eukaryote.</title>
        <authorList>
            <person name="Eisen J.A."/>
            <person name="Coyne R.S."/>
            <person name="Wu M."/>
            <person name="Wu D."/>
            <person name="Thiagarajan M."/>
            <person name="Wortman J.R."/>
            <person name="Badger J.H."/>
            <person name="Ren Q."/>
            <person name="Amedeo P."/>
            <person name="Jones K.M."/>
            <person name="Tallon L.J."/>
            <person name="Delcher A.L."/>
            <person name="Salzberg S.L."/>
            <person name="Silva J.C."/>
            <person name="Haas B.J."/>
            <person name="Majoros W.H."/>
            <person name="Farzad M."/>
            <person name="Carlton J.M."/>
            <person name="Smith R.K. Jr."/>
            <person name="Garg J."/>
            <person name="Pearlman R.E."/>
            <person name="Karrer K.M."/>
            <person name="Sun L."/>
            <person name="Manning G."/>
            <person name="Elde N.C."/>
            <person name="Turkewitz A.P."/>
            <person name="Asai D.J."/>
            <person name="Wilkes D.E."/>
            <person name="Wang Y."/>
            <person name="Cai H."/>
            <person name="Collins K."/>
            <person name="Stewart B.A."/>
            <person name="Lee S.R."/>
            <person name="Wilamowska K."/>
            <person name="Weinberg Z."/>
            <person name="Ruzzo W.L."/>
            <person name="Wloga D."/>
            <person name="Gaertig J."/>
            <person name="Frankel J."/>
            <person name="Tsao C.-C."/>
            <person name="Gorovsky M.A."/>
            <person name="Keeling P.J."/>
            <person name="Waller R.F."/>
            <person name="Patron N.J."/>
            <person name="Cherry J.M."/>
            <person name="Stover N.A."/>
            <person name="Krieger C.J."/>
            <person name="del Toro C."/>
            <person name="Ryder H.F."/>
            <person name="Williamson S.C."/>
            <person name="Barbeau R.A."/>
            <person name="Hamilton E.P."/>
            <person name="Orias E."/>
        </authorList>
    </citation>
    <scope>NUCLEOTIDE SEQUENCE [LARGE SCALE GENOMIC DNA]</scope>
    <source>
        <strain evidence="4">SB210</strain>
    </source>
</reference>
<dbReference type="HOGENOM" id="CLU_362719_0_0_1"/>
<dbReference type="PANTHER" id="PTHR13018">
    <property type="entry name" value="PROBABLE MEMBRANE PROTEIN DUF221-RELATED"/>
    <property type="match status" value="1"/>
</dbReference>
<dbReference type="eggNOG" id="ENOG502SEJF">
    <property type="taxonomic scope" value="Eukaryota"/>
</dbReference>
<dbReference type="KEGG" id="tet:TTHERM_00170540"/>
<dbReference type="GeneID" id="7836433"/>
<keyword evidence="2 3" id="KW-0812">Transmembrane</keyword>
<keyword evidence="2" id="KW-1133">Transmembrane helix</keyword>
<name>Q22TH2_TETTS</name>
<feature type="transmembrane region" description="Helical" evidence="2">
    <location>
        <begin position="607"/>
        <end position="631"/>
    </location>
</feature>
<dbReference type="RefSeq" id="XP_001008711.2">
    <property type="nucleotide sequence ID" value="XM_001008711.2"/>
</dbReference>
<feature type="transmembrane region" description="Helical" evidence="2">
    <location>
        <begin position="216"/>
        <end position="241"/>
    </location>
</feature>
<evidence type="ECO:0000313" key="3">
    <source>
        <dbReference type="EMBL" id="EAR88466.2"/>
    </source>
</evidence>
<dbReference type="EMBL" id="GG662840">
    <property type="protein sequence ID" value="EAR88466.2"/>
    <property type="molecule type" value="Genomic_DNA"/>
</dbReference>
<proteinExistence type="predicted"/>
<feature type="transmembrane region" description="Helical" evidence="2">
    <location>
        <begin position="681"/>
        <end position="701"/>
    </location>
</feature>
<organism evidence="3 4">
    <name type="scientific">Tetrahymena thermophila (strain SB210)</name>
    <dbReference type="NCBI Taxonomy" id="312017"/>
    <lineage>
        <taxon>Eukaryota</taxon>
        <taxon>Sar</taxon>
        <taxon>Alveolata</taxon>
        <taxon>Ciliophora</taxon>
        <taxon>Intramacronucleata</taxon>
        <taxon>Oligohymenophorea</taxon>
        <taxon>Hymenostomatida</taxon>
        <taxon>Tetrahymenina</taxon>
        <taxon>Tetrahymenidae</taxon>
        <taxon>Tetrahymena</taxon>
    </lineage>
</organism>
<keyword evidence="2" id="KW-0472">Membrane</keyword>
<dbReference type="PANTHER" id="PTHR13018:SF83">
    <property type="entry name" value="RRM DOMAIN-CONTAINING PROTEIN"/>
    <property type="match status" value="1"/>
</dbReference>
<sequence>MNQHHSMNQRIYQPQNLQNPMSNFHYSQPYQVNNFQNQGSFSQQDHQQQKYPNLNRSYNQNQKNNLMVSSSSQQEEFKNMYPSIYEQHQSTITYKSNNQHIKKNIDEQLKIKEQFSLVDSRAYKSQLMSSKVSKQNEEATHNSKQDDDDDDDSNIILTKEQKKQSQEQQEYTYSTKSIDELKVEQFKTQKSFFKRLASLRHLRPKHLADYGIGYSMYFLVLIDCLLILLLIFLISGLFSIYTNKQGDYCKNIEEIKKQVMNGKKSYEVCIISTETEYSQANIVGQSSQIIQQDILVMITTIVLALYMAYKHRRLKVLNNKIDYQFISPSDFAIWIQYSENSDIIEIQKNMKHCGVNEEYKGHKFLLFDNIISIKHIEEQQYEDATVSKAPEPDDINWQNLEISKTKQIFYKVISFFLTIFFIGLCLIVNMILITFQKNFTESVQVYDNKGNLVIIQVNTKDAQQIAYVIFFFIFISNGIFSTILSKLSAFESYYDKTGEQCSFSIKLALSRFVNIALIPFFVLVGFDALFLPQRMQSDIYKTNGLIINQYNNFIFTTVLYIIIMILDPGRNIKILIAFLKKDIKNNEWQEPENNLSQMFSEMAKTMLFTAFYAPLIPMCLVISFIGLLLLYPIHLYKIIYHRRKTLKVSSLMPFTILQVIKCIVPIYAISNTMFQYILNPGLYHITIYSVISISVGIGLILTPLGTLEKCVNVEDKINQLDDQLYSHTAKSKYKEAFAKYRYYYAEKYQIKNPLFLPNQHDKFYNEQKVKLYMEGRPHDGFACC</sequence>
<feature type="transmembrane region" description="Helical" evidence="2">
    <location>
        <begin position="465"/>
        <end position="487"/>
    </location>
</feature>
<evidence type="ECO:0000256" key="2">
    <source>
        <dbReference type="SAM" id="Phobius"/>
    </source>
</evidence>
<gene>
    <name evidence="3" type="ORF">TTHERM_00170540</name>
</gene>
<dbReference type="InParanoid" id="Q22TH2"/>
<feature type="region of interest" description="Disordered" evidence="1">
    <location>
        <begin position="128"/>
        <end position="153"/>
    </location>
</feature>
<dbReference type="AlphaFoldDB" id="Q22TH2"/>
<feature type="transmembrane region" description="Helical" evidence="2">
    <location>
        <begin position="550"/>
        <end position="566"/>
    </location>
</feature>